<keyword evidence="6" id="KW-0067">ATP-binding</keyword>
<comment type="similarity">
    <text evidence="1">Belongs to the bacterial/plant glucose-1-phosphate adenylyltransferase family.</text>
</comment>
<keyword evidence="5" id="KW-0547">Nucleotide-binding</keyword>
<sequence length="374" mass="41853">MVNCVAMILAGGAGTRLGALTRNESKPAVSFGGNHRIIDYTISNCIHSGIKHAGVLTQYKPETLHSHLENSESYGLSIDYLPATNSTYEGTADAVCKNVQYLDEREPTHVLILSGDHIYQMNYEELLTFHQQKDADATVATLTVPKEEASRFGILRVDETNRVLEFEEKPEHPKSQTASMGIYLFNWSYLKECLLDDSVNPASSHDFGKDILPRLVHEAKLYAFPYDQYWRDVGTIQTYWETQMDLIKGISPFLLTDQEWPLFTTPLTSAFTPISIQSVKEAKERKIAESVISPTAYISEGVAVYQSVILPGASVGKNVYLHRVIVAENTHIPDHMSFASDNEIMLITPSVVHRLSKTKPAHSMISNHLLKNIK</sequence>
<evidence type="ECO:0000256" key="8">
    <source>
        <dbReference type="ARBA" id="ARBA00023277"/>
    </source>
</evidence>
<dbReference type="PANTHER" id="PTHR43523">
    <property type="entry name" value="GLUCOSE-1-PHOSPHATE ADENYLYLTRANSFERASE-RELATED"/>
    <property type="match status" value="1"/>
</dbReference>
<evidence type="ECO:0000313" key="12">
    <source>
        <dbReference type="Proteomes" id="UP001418796"/>
    </source>
</evidence>
<dbReference type="InterPro" id="IPR011004">
    <property type="entry name" value="Trimer_LpxA-like_sf"/>
</dbReference>
<dbReference type="Gene3D" id="3.90.550.10">
    <property type="entry name" value="Spore Coat Polysaccharide Biosynthesis Protein SpsA, Chain A"/>
    <property type="match status" value="1"/>
</dbReference>
<accession>A0ABU9VGW7</accession>
<evidence type="ECO:0000256" key="4">
    <source>
        <dbReference type="ARBA" id="ARBA00022695"/>
    </source>
</evidence>
<proteinExistence type="inferred from homology"/>
<dbReference type="SUPFAM" id="SSF51161">
    <property type="entry name" value="Trimeric LpxA-like enzymes"/>
    <property type="match status" value="1"/>
</dbReference>
<evidence type="ECO:0000313" key="11">
    <source>
        <dbReference type="EMBL" id="MEN0642870.1"/>
    </source>
</evidence>
<dbReference type="RefSeq" id="WP_343132079.1">
    <property type="nucleotide sequence ID" value="NZ_JBCITK010000001.1"/>
</dbReference>
<dbReference type="PROSITE" id="PS00808">
    <property type="entry name" value="ADP_GLC_PYROPHOSPH_1"/>
    <property type="match status" value="1"/>
</dbReference>
<dbReference type="EMBL" id="JBCITK010000001">
    <property type="protein sequence ID" value="MEN0642870.1"/>
    <property type="molecule type" value="Genomic_DNA"/>
</dbReference>
<dbReference type="InterPro" id="IPR005835">
    <property type="entry name" value="NTP_transferase_dom"/>
</dbReference>
<keyword evidence="4" id="KW-0548">Nucleotidyltransferase</keyword>
<evidence type="ECO:0000256" key="1">
    <source>
        <dbReference type="ARBA" id="ARBA00010443"/>
    </source>
</evidence>
<evidence type="ECO:0000256" key="6">
    <source>
        <dbReference type="ARBA" id="ARBA00022840"/>
    </source>
</evidence>
<dbReference type="InterPro" id="IPR005836">
    <property type="entry name" value="ADP_Glu_pyroP_CS"/>
</dbReference>
<dbReference type="Pfam" id="PF24894">
    <property type="entry name" value="Hexapep_GlmU"/>
    <property type="match status" value="1"/>
</dbReference>
<dbReference type="InterPro" id="IPR029044">
    <property type="entry name" value="Nucleotide-diphossugar_trans"/>
</dbReference>
<organism evidence="11 12">
    <name type="scientific">Alkalicoccobacillus gibsonii</name>
    <dbReference type="NCBI Taxonomy" id="79881"/>
    <lineage>
        <taxon>Bacteria</taxon>
        <taxon>Bacillati</taxon>
        <taxon>Bacillota</taxon>
        <taxon>Bacilli</taxon>
        <taxon>Bacillales</taxon>
        <taxon>Bacillaceae</taxon>
        <taxon>Alkalicoccobacillus</taxon>
    </lineage>
</organism>
<evidence type="ECO:0000256" key="5">
    <source>
        <dbReference type="ARBA" id="ARBA00022741"/>
    </source>
</evidence>
<feature type="domain" description="Glucose-1-phosphate adenylyltransferase/Bifunctional protein GlmU-like C-terminal hexapeptide" evidence="10">
    <location>
        <begin position="285"/>
        <end position="342"/>
    </location>
</feature>
<dbReference type="InterPro" id="IPR011831">
    <property type="entry name" value="ADP-Glc_PPase"/>
</dbReference>
<keyword evidence="2" id="KW-0321">Glycogen metabolism</keyword>
<comment type="caution">
    <text evidence="11">The sequence shown here is derived from an EMBL/GenBank/DDBJ whole genome shotgun (WGS) entry which is preliminary data.</text>
</comment>
<reference evidence="11 12" key="1">
    <citation type="submission" date="2024-03" db="EMBL/GenBank/DDBJ databases">
        <title>Bacilli Hybrid Assemblies.</title>
        <authorList>
            <person name="Kovac J."/>
        </authorList>
    </citation>
    <scope>NUCLEOTIDE SEQUENCE [LARGE SCALE GENOMIC DNA]</scope>
    <source>
        <strain evidence="11 12">FSL R7-0666</strain>
    </source>
</reference>
<keyword evidence="8" id="KW-0119">Carbohydrate metabolism</keyword>
<evidence type="ECO:0000256" key="3">
    <source>
        <dbReference type="ARBA" id="ARBA00022679"/>
    </source>
</evidence>
<dbReference type="PANTHER" id="PTHR43523:SF2">
    <property type="entry name" value="GLUCOSE-1-PHOSPHATE ADENYLYLTRANSFERASE"/>
    <property type="match status" value="1"/>
</dbReference>
<gene>
    <name evidence="11" type="ORF">MKY91_06900</name>
</gene>
<name>A0ABU9VGW7_9BACI</name>
<protein>
    <submittedName>
        <fullName evidence="11">Sugar phosphate nucleotidyltransferase</fullName>
    </submittedName>
</protein>
<dbReference type="Gene3D" id="2.160.10.10">
    <property type="entry name" value="Hexapeptide repeat proteins"/>
    <property type="match status" value="1"/>
</dbReference>
<dbReference type="Pfam" id="PF00483">
    <property type="entry name" value="NTP_transferase"/>
    <property type="match status" value="1"/>
</dbReference>
<dbReference type="InterPro" id="IPR056818">
    <property type="entry name" value="GlmU/GlgC-like_hexapep"/>
</dbReference>
<dbReference type="Proteomes" id="UP001418796">
    <property type="component" value="Unassembled WGS sequence"/>
</dbReference>
<evidence type="ECO:0000259" key="9">
    <source>
        <dbReference type="Pfam" id="PF00483"/>
    </source>
</evidence>
<keyword evidence="12" id="KW-1185">Reference proteome</keyword>
<dbReference type="SUPFAM" id="SSF53448">
    <property type="entry name" value="Nucleotide-diphospho-sugar transferases"/>
    <property type="match status" value="1"/>
</dbReference>
<evidence type="ECO:0000256" key="7">
    <source>
        <dbReference type="ARBA" id="ARBA00023056"/>
    </source>
</evidence>
<dbReference type="CDD" id="cd02508">
    <property type="entry name" value="ADP_Glucose_PP"/>
    <property type="match status" value="1"/>
</dbReference>
<evidence type="ECO:0000256" key="2">
    <source>
        <dbReference type="ARBA" id="ARBA00022600"/>
    </source>
</evidence>
<feature type="domain" description="Nucleotidyl transferase" evidence="9">
    <location>
        <begin position="6"/>
        <end position="247"/>
    </location>
</feature>
<keyword evidence="3" id="KW-0808">Transferase</keyword>
<keyword evidence="7" id="KW-0320">Glycogen biosynthesis</keyword>
<evidence type="ECO:0000259" key="10">
    <source>
        <dbReference type="Pfam" id="PF24894"/>
    </source>
</evidence>